<evidence type="ECO:0000256" key="1">
    <source>
        <dbReference type="ARBA" id="ARBA00022679"/>
    </source>
</evidence>
<dbReference type="PANTHER" id="PTHR10584">
    <property type="entry name" value="SUGAR KINASE"/>
    <property type="match status" value="1"/>
</dbReference>
<accession>A0ABX8WPD4</accession>
<reference evidence="4 5" key="1">
    <citation type="submission" date="2021-08" db="EMBL/GenBank/DDBJ databases">
        <title>Devosia salina sp. nov., isolated from the South China Sea sediment.</title>
        <authorList>
            <person name="Zhou Z."/>
        </authorList>
    </citation>
    <scope>NUCLEOTIDE SEQUENCE [LARGE SCALE GENOMIC DNA]</scope>
    <source>
        <strain evidence="4 5">SCS-3</strain>
    </source>
</reference>
<protein>
    <submittedName>
        <fullName evidence="4">Carbohydrate kinase family protein</fullName>
    </submittedName>
</protein>
<evidence type="ECO:0000256" key="2">
    <source>
        <dbReference type="ARBA" id="ARBA00022777"/>
    </source>
</evidence>
<dbReference type="GO" id="GO:0016301">
    <property type="term" value="F:kinase activity"/>
    <property type="evidence" value="ECO:0007669"/>
    <property type="project" value="UniProtKB-KW"/>
</dbReference>
<keyword evidence="1" id="KW-0808">Transferase</keyword>
<evidence type="ECO:0000259" key="3">
    <source>
        <dbReference type="Pfam" id="PF00294"/>
    </source>
</evidence>
<organism evidence="4 5">
    <name type="scientific">Devosia salina</name>
    <dbReference type="NCBI Taxonomy" id="2860336"/>
    <lineage>
        <taxon>Bacteria</taxon>
        <taxon>Pseudomonadati</taxon>
        <taxon>Pseudomonadota</taxon>
        <taxon>Alphaproteobacteria</taxon>
        <taxon>Hyphomicrobiales</taxon>
        <taxon>Devosiaceae</taxon>
        <taxon>Devosia</taxon>
    </lineage>
</organism>
<dbReference type="SUPFAM" id="SSF53613">
    <property type="entry name" value="Ribokinase-like"/>
    <property type="match status" value="1"/>
</dbReference>
<proteinExistence type="predicted"/>
<dbReference type="EMBL" id="CP080590">
    <property type="protein sequence ID" value="QYO78305.1"/>
    <property type="molecule type" value="Genomic_DNA"/>
</dbReference>
<dbReference type="RefSeq" id="WP_220306784.1">
    <property type="nucleotide sequence ID" value="NZ_CP080590.1"/>
</dbReference>
<keyword evidence="5" id="KW-1185">Reference proteome</keyword>
<evidence type="ECO:0000313" key="4">
    <source>
        <dbReference type="EMBL" id="QYO78305.1"/>
    </source>
</evidence>
<evidence type="ECO:0000313" key="5">
    <source>
        <dbReference type="Proteomes" id="UP000825799"/>
    </source>
</evidence>
<name>A0ABX8WPD4_9HYPH</name>
<dbReference type="Pfam" id="PF00294">
    <property type="entry name" value="PfkB"/>
    <property type="match status" value="1"/>
</dbReference>
<dbReference type="PANTHER" id="PTHR10584:SF166">
    <property type="entry name" value="RIBOKINASE"/>
    <property type="match status" value="1"/>
</dbReference>
<feature type="domain" description="Carbohydrate kinase PfkB" evidence="3">
    <location>
        <begin position="46"/>
        <end position="327"/>
    </location>
</feature>
<sequence length="346" mass="35404">MTRIGFLGAMNRDIVVQGTAETLLATLGIDAAPLIETAISDDTALRGATLLRQEGSADHLGGSAFNAARVAALLNADQSLDLAFFGIAGTIGAASPHHDALLDWGIDASGVLKVPQPPATCLAIVERDGRTLLTASGANAGVADWIRSSFEGLALSVSRCDIIHVTSFLDPATPGLIAELLRHARRHNPALVVSLDPGMAWIGPGGAGLESLLGQTRILHLNNEEFDALCGAGGPGPAMAMLAPEGAIVARTHSGATVFSAGPDGLVVATLSPRALPASANIVDATGAGDTFCGAFLWAYGAHSGDLLRAAALGFELARLKVAMRGPLSMSATVRSAVQSWTQLTR</sequence>
<keyword evidence="2 4" id="KW-0418">Kinase</keyword>
<dbReference type="InterPro" id="IPR029056">
    <property type="entry name" value="Ribokinase-like"/>
</dbReference>
<dbReference type="Proteomes" id="UP000825799">
    <property type="component" value="Chromosome"/>
</dbReference>
<dbReference type="Gene3D" id="3.40.1190.20">
    <property type="match status" value="1"/>
</dbReference>
<gene>
    <name evidence="4" type="ORF">K1X15_07070</name>
</gene>
<dbReference type="InterPro" id="IPR011611">
    <property type="entry name" value="PfkB_dom"/>
</dbReference>